<protein>
    <submittedName>
        <fullName evidence="15">CCR4-NOT transcription complex subunit 1</fullName>
    </submittedName>
</protein>
<feature type="compositionally biased region" description="Basic and acidic residues" evidence="7">
    <location>
        <begin position="1310"/>
        <end position="1322"/>
    </location>
</feature>
<dbReference type="InterPro" id="IPR055104">
    <property type="entry name" value="CNOT1_1st"/>
</dbReference>
<feature type="domain" description="CCR4-NOT transcription complex subunit 1 HEAT repeat" evidence="12">
    <location>
        <begin position="500"/>
        <end position="656"/>
    </location>
</feature>
<evidence type="ECO:0000256" key="3">
    <source>
        <dbReference type="ARBA" id="ARBA00023015"/>
    </source>
</evidence>
<evidence type="ECO:0000256" key="4">
    <source>
        <dbReference type="ARBA" id="ARBA00023163"/>
    </source>
</evidence>
<feature type="domain" description="CCR4-NOT transcription complex subunit 1-like NOT1 connector" evidence="14">
    <location>
        <begin position="1598"/>
        <end position="1802"/>
    </location>
</feature>
<keyword evidence="3" id="KW-0805">Transcription regulation</keyword>
<proteinExistence type="inferred from homology"/>
<dbReference type="Pfam" id="PF23590">
    <property type="entry name" value="NOT1_connector"/>
    <property type="match status" value="1"/>
</dbReference>
<feature type="domain" description="CCR4-NOT transcription complex subunit 1 TTP binding" evidence="11">
    <location>
        <begin position="816"/>
        <end position="997"/>
    </location>
</feature>
<comment type="subcellular location">
    <subcellularLocation>
        <location evidence="1">Nucleus</location>
    </subcellularLocation>
</comment>
<evidence type="ECO:0000256" key="7">
    <source>
        <dbReference type="SAM" id="MobiDB-lite"/>
    </source>
</evidence>
<keyword evidence="5" id="KW-0539">Nucleus</keyword>
<dbReference type="InterPro" id="IPR032191">
    <property type="entry name" value="CNOT1_CAF1_bind"/>
</dbReference>
<feature type="domain" description="CCR4-Not complex component Not1 C-terminal" evidence="8">
    <location>
        <begin position="1930"/>
        <end position="2239"/>
    </location>
</feature>
<dbReference type="InterPro" id="IPR040398">
    <property type="entry name" value="Not1"/>
</dbReference>
<organism evidence="15 16">
    <name type="scientific">Zonotrichia albicollis</name>
    <name type="common">White-throated sparrow</name>
    <name type="synonym">Fringilla albicollis</name>
    <dbReference type="NCBI Taxonomy" id="44394"/>
    <lineage>
        <taxon>Eukaryota</taxon>
        <taxon>Metazoa</taxon>
        <taxon>Chordata</taxon>
        <taxon>Craniata</taxon>
        <taxon>Vertebrata</taxon>
        <taxon>Euteleostomi</taxon>
        <taxon>Archelosauria</taxon>
        <taxon>Archosauria</taxon>
        <taxon>Dinosauria</taxon>
        <taxon>Saurischia</taxon>
        <taxon>Theropoda</taxon>
        <taxon>Coelurosauria</taxon>
        <taxon>Aves</taxon>
        <taxon>Neognathae</taxon>
        <taxon>Neoaves</taxon>
        <taxon>Telluraves</taxon>
        <taxon>Australaves</taxon>
        <taxon>Passeriformes</taxon>
        <taxon>Passerellidae</taxon>
        <taxon>Zonotrichia</taxon>
    </lineage>
</organism>
<keyword evidence="2" id="KW-0678">Repressor</keyword>
<dbReference type="InterPro" id="IPR032193">
    <property type="entry name" value="CNOT1_TTP_bind"/>
</dbReference>
<gene>
    <name evidence="15" type="primary">CNOT1</name>
</gene>
<evidence type="ECO:0000259" key="8">
    <source>
        <dbReference type="Pfam" id="PF04054"/>
    </source>
</evidence>
<dbReference type="InterPro" id="IPR032194">
    <property type="entry name" value="CNOT1_HEAT"/>
</dbReference>
<feature type="domain" description="CCR4-NOT transcription complex subunit 1 CAF1-binding" evidence="10">
    <location>
        <begin position="1083"/>
        <end position="1306"/>
    </location>
</feature>
<dbReference type="InterPro" id="IPR024557">
    <property type="entry name" value="CNOT1_dom_4"/>
</dbReference>
<sequence length="2263" mass="253998">MNLDSLSLALSQISYLVDNLTKKNYRASQQEIQHIVNRHGPEADRHLLRCLFSHVDFSGDGKSSGKDFHQTQFLIQECASLITKPNFISTLSYAIDNPLHYQKSLKPSPHLFAQLSKVIKLSKVQEVIFGLALLNSFSSDLRGFAAQFIKQKLPDLLRSYIDADVSGNQEGGFQDIAIEVLHLLLSHLLFGQKGAFGVGQEQIDAFLKTLRRDFPQERCPVVLAPLLYPEKRDILMDRILPDSGGIAKTMMESSLADFMQEVGYGFCASVEECRNIIMQFGVREVTAAQVARVLGMMARTHSGLTDGISLQSISAPGSGIWSDGKDKSDGSQAHTWNVEVLIDVLKELNPSLDFKVVTYELDHPGFQIRDSKGLHIVVFGIQRGLGMEVFPVNAIYRPWKHAEGQLSFIQHSLINPDIFCFADYPCHTVATDILKAPPEDDNREIATWKSLDLIESLLRLAEVGQYEQVKQLFSFPIKHCPDMLVLALLQINTSWHTLRHELISTLMPIFLGNHPNSAIILHYAWHGQGQSPSIRQLIMHAMAEWYMRGEQYDQAKLSRILDVAQDLKALSMLLNGTPFAFVIDLAALASRREYLKLDKWLTDKIREHGEPFIQACMTFLKRRCPSILGGLAPEKDQPKSAQLPPETLATMLACLQACAGSVSQELSETILTMVANCSNVMNKARQPPPGVMPKGRPPSASSLDAISPVQIDSLAGMASLSLGGSAAPHTQSMQGFPPNLGSAFSTPQSPAKAFPPLSTQNQTTGFSGIGGLSSQLPVGGLTTGSLTGIGTGALGLPAVNNDPFVQRKLSTSGLNQPTFQQTDLSQVWPEANQHFSKEIDDEANSYFQRIYNHPPHPTMSVDEVLEMLQRFKDSNIKREREVFNCMLRNLFEEYRFFPQYPDKELHITACLFGGIIEKGLVTYMALGLALRYVLEALRKPFASKMYYFGIAALDRFKNRLKDYPQYCQHLASISHFIQFPHHLQEYIEYGQQSRDPPVKMQGSITTPGSIALAQAQAQAQVPAKAPLAGQVSTIVTTSTTTTVAKTITITRPTGVSFKKDVPPSINTTNIDTLLVATDQTERIVEPPENVQEKIAFIFNNLSQSNMTQKVEELKETVKEEFMPWVSQYLVMKRVSIEPNFHSLYSNFLDTLKNPEFNKMVLNETYRNIKVLLTSDKAAANFSDRSLLKNLGHWLGMITMAKNKPILHTDLDVKSLLLEAYVKGQQELLYVVPFVAKVLESSVRSVVFRPPNPWTMAIMNVLAELHQEHDLKLNLKFEIEVLCKNLALDINELKPGSLLKDKDRLKNLDEQLSAPKKDVKQPEELPPITTTSNSNKTATVPPQPQYSYHDINVYSLGGLAPHITLNPTIPLFQAHPQLKQCVRQAIERAVQDLVHPVVDRSIKIAMTTCEQIVRKDFALDSEESRMRVAAHHMMRNLTAGMAMITCREPLLMSIATNLKNSFATALRAASPQQRDMMEQAAAQLAQDNCELACCFIQKTAVEKAGPEMDKRLATEFELRKHARQEGRRYCDPVVLTYQAERMPEQIRLKVGGVDPKQLAVYEEFARNVPGFLPTNDLTQPTGFLAQPMKQAWATDDVAQIYDKCMTELEQHLQSIPHTLAMNPQVQALRSLLEAVVVARNSRDAIAALGLLQKAVEGLLDATSGADADLLLRYRECHLLVLKALQDGRAYGSPWCNKQITRCLIECRDEYKYNVEAVELLIRNHLVNMQQYDLHLAQSMENGLNYMAVAFAMQLVKILLVDERSVAHVTEADLFHTIETLMRINAHSRGNAPEGLPQLMEVVRSNYEAMIDRAHGGPNFMMHSGISQASEYDDPPGLREKAEYLLREWVNLYHSAAAGRDSTKAFSAFVGQVELLERKCYNLLGILLKLSGVWQFTVKVLGIVVGVLLQDHDVRQSEFQQLPYHRIFIMLLLELNAPEHVLETINFQTLTAFCNTFHILRPTKAPGFVYAWLELISHRIFIARMLAHTPQQKGWPMYAQLLIDLFKYLAPFLRNVELTKPMQILYKGTLRVLLVLLHDFPEFLCDYHYGFCDVIPPNCIQLRNLILSAFPRNMRLPDPFTPNLKVDMLSEINIAPRILTNFTGVMPPQFKKDLDSYLKTRSPVTFLSDLRSNLQVSNEPGNRYNIQLINALVLYVGTQAIAHIHNKGSTPSMSTITHSAHMDIFQNLAVDLDTEGRYLFLNAIANQLRYPNSHTHYFSCTMLYLFAEANTEAIQEQITRLFQSVAQCCMGQKQAQQVMEGTGAS</sequence>
<dbReference type="Gene3D" id="1.25.40.180">
    <property type="match status" value="1"/>
</dbReference>
<dbReference type="Gene3D" id="1.25.40.790">
    <property type="match status" value="1"/>
</dbReference>
<dbReference type="FunFam" id="1.25.40.800:FF:000001">
    <property type="entry name" value="CCR4-NOT transcription complex subunit 1"/>
    <property type="match status" value="1"/>
</dbReference>
<dbReference type="InterPro" id="IPR055454">
    <property type="entry name" value="CNOT1-like_NOT1_connector"/>
</dbReference>
<evidence type="ECO:0000259" key="10">
    <source>
        <dbReference type="Pfam" id="PF16415"/>
    </source>
</evidence>
<reference evidence="15" key="2">
    <citation type="submission" date="2025-09" db="UniProtKB">
        <authorList>
            <consortium name="Ensembl"/>
        </authorList>
    </citation>
    <scope>IDENTIFICATION</scope>
</reference>
<evidence type="ECO:0000256" key="1">
    <source>
        <dbReference type="ARBA" id="ARBA00004123"/>
    </source>
</evidence>
<feature type="region of interest" description="Disordered" evidence="7">
    <location>
        <begin position="724"/>
        <end position="759"/>
    </location>
</feature>
<feature type="region of interest" description="Disordered" evidence="7">
    <location>
        <begin position="1310"/>
        <end position="1341"/>
    </location>
</feature>
<dbReference type="InterPro" id="IPR007196">
    <property type="entry name" value="CCR4-Not_Not1_C"/>
</dbReference>
<evidence type="ECO:0000313" key="15">
    <source>
        <dbReference type="Ensembl" id="ENSZALP00000013341.1"/>
    </source>
</evidence>
<dbReference type="CDD" id="cd20710">
    <property type="entry name" value="NOT1_connector"/>
    <property type="match status" value="1"/>
</dbReference>
<dbReference type="GO" id="GO:0017148">
    <property type="term" value="P:negative regulation of translation"/>
    <property type="evidence" value="ECO:0007669"/>
    <property type="project" value="InterPro"/>
</dbReference>
<name>A0A8D2MVG2_ZONAL</name>
<dbReference type="Proteomes" id="UP000694413">
    <property type="component" value="Unassembled WGS sequence"/>
</dbReference>
<feature type="compositionally biased region" description="Polar residues" evidence="7">
    <location>
        <begin position="1327"/>
        <end position="1339"/>
    </location>
</feature>
<comment type="similarity">
    <text evidence="6">Belongs to the CNOT1 family.</text>
</comment>
<keyword evidence="4" id="KW-0804">Transcription</keyword>
<dbReference type="GO" id="GO:0000288">
    <property type="term" value="P:nuclear-transcribed mRNA catabolic process, deadenylation-dependent decay"/>
    <property type="evidence" value="ECO:0007669"/>
    <property type="project" value="TreeGrafter"/>
</dbReference>
<dbReference type="PANTHER" id="PTHR13162">
    <property type="entry name" value="CCR4-NOT TRANSCRIPTION COMPLEX"/>
    <property type="match status" value="1"/>
</dbReference>
<dbReference type="Pfam" id="PF16417">
    <property type="entry name" value="CNOT1_TTP_bind"/>
    <property type="match status" value="1"/>
</dbReference>
<dbReference type="GO" id="GO:0030015">
    <property type="term" value="C:CCR4-NOT core complex"/>
    <property type="evidence" value="ECO:0007669"/>
    <property type="project" value="InterPro"/>
</dbReference>
<evidence type="ECO:0000259" key="14">
    <source>
        <dbReference type="Pfam" id="PF23590"/>
    </source>
</evidence>
<evidence type="ECO:0000256" key="5">
    <source>
        <dbReference type="ARBA" id="ARBA00023242"/>
    </source>
</evidence>
<feature type="domain" description="CCR4-NOT transcription complex subunit 1" evidence="9">
    <location>
        <begin position="1375"/>
        <end position="1522"/>
    </location>
</feature>
<evidence type="ECO:0000259" key="12">
    <source>
        <dbReference type="Pfam" id="PF16418"/>
    </source>
</evidence>
<evidence type="ECO:0000259" key="13">
    <source>
        <dbReference type="Pfam" id="PF22940"/>
    </source>
</evidence>
<dbReference type="Gene3D" id="1.25.40.800">
    <property type="match status" value="1"/>
</dbReference>
<dbReference type="InterPro" id="IPR038535">
    <property type="entry name" value="CNOT1_TTP_bind_sf"/>
</dbReference>
<dbReference type="Pfam" id="PF16418">
    <property type="entry name" value="CNOT1_HEAT"/>
    <property type="match status" value="1"/>
</dbReference>
<dbReference type="GO" id="GO:0060090">
    <property type="term" value="F:molecular adaptor activity"/>
    <property type="evidence" value="ECO:0007669"/>
    <property type="project" value="TreeGrafter"/>
</dbReference>
<feature type="domain" description="CCR4-NOT transcription complex subunit 1 N-terminal" evidence="13">
    <location>
        <begin position="30"/>
        <end position="227"/>
    </location>
</feature>
<keyword evidence="16" id="KW-1185">Reference proteome</keyword>
<dbReference type="FunFam" id="1.25.40.180:FF:000005">
    <property type="entry name" value="Ccr4-not transcription complex subunit 1 isoform"/>
    <property type="match status" value="1"/>
</dbReference>
<evidence type="ECO:0000259" key="9">
    <source>
        <dbReference type="Pfam" id="PF12842"/>
    </source>
</evidence>
<dbReference type="Ensembl" id="ENSZALT00000018188.1">
    <property type="protein sequence ID" value="ENSZALP00000013341.1"/>
    <property type="gene ID" value="ENSZALG00000007798.1"/>
</dbReference>
<evidence type="ECO:0000256" key="2">
    <source>
        <dbReference type="ARBA" id="ARBA00022491"/>
    </source>
</evidence>
<accession>A0A8D2MVG2</accession>
<dbReference type="Pfam" id="PF12842">
    <property type="entry name" value="DUF3819"/>
    <property type="match status" value="1"/>
</dbReference>
<evidence type="ECO:0000259" key="11">
    <source>
        <dbReference type="Pfam" id="PF16417"/>
    </source>
</evidence>
<evidence type="ECO:0000313" key="16">
    <source>
        <dbReference type="Proteomes" id="UP000694413"/>
    </source>
</evidence>
<dbReference type="Pfam" id="PF16415">
    <property type="entry name" value="CNOT1_CAF1_bind"/>
    <property type="match status" value="1"/>
</dbReference>
<evidence type="ECO:0000256" key="6">
    <source>
        <dbReference type="ARBA" id="ARBA00025717"/>
    </source>
</evidence>
<dbReference type="Pfam" id="PF22940">
    <property type="entry name" value="CNOT1_1st"/>
    <property type="match status" value="1"/>
</dbReference>
<dbReference type="FunFam" id="1.25.40.840:FF:000001">
    <property type="entry name" value="Ccr4-not transcription complex subunit 1 isoform"/>
    <property type="match status" value="1"/>
</dbReference>
<dbReference type="GO" id="GO:0005634">
    <property type="term" value="C:nucleus"/>
    <property type="evidence" value="ECO:0007669"/>
    <property type="project" value="UniProtKB-SubCell"/>
</dbReference>
<dbReference type="Pfam" id="PF04054">
    <property type="entry name" value="Not1"/>
    <property type="match status" value="1"/>
</dbReference>
<dbReference type="Gene3D" id="1.25.40.840">
    <property type="entry name" value="CCR4-NOT transcription complex subunit 1 TTP binding domain"/>
    <property type="match status" value="1"/>
</dbReference>
<reference evidence="15" key="1">
    <citation type="submission" date="2025-08" db="UniProtKB">
        <authorList>
            <consortium name="Ensembl"/>
        </authorList>
    </citation>
    <scope>IDENTIFICATION</scope>
</reference>
<dbReference type="GO" id="GO:0000932">
    <property type="term" value="C:P-body"/>
    <property type="evidence" value="ECO:0007669"/>
    <property type="project" value="TreeGrafter"/>
</dbReference>
<dbReference type="PANTHER" id="PTHR13162:SF8">
    <property type="entry name" value="CCR4-NOT TRANSCRIPTION COMPLEX SUBUNIT 1"/>
    <property type="match status" value="1"/>
</dbReference>